<dbReference type="InterPro" id="IPR012664">
    <property type="entry name" value="CHP02452"/>
</dbReference>
<dbReference type="RefSeq" id="XP_046047254.1">
    <property type="nucleotide sequence ID" value="XM_046193168.1"/>
</dbReference>
<dbReference type="InterPro" id="IPR043472">
    <property type="entry name" value="Macro_dom-like"/>
</dbReference>
<feature type="region of interest" description="Disordered" evidence="1">
    <location>
        <begin position="43"/>
        <end position="93"/>
    </location>
</feature>
<dbReference type="NCBIfam" id="TIGR02452">
    <property type="entry name" value="TIGR02452 family protein"/>
    <property type="match status" value="1"/>
</dbReference>
<evidence type="ECO:0000313" key="3">
    <source>
        <dbReference type="EMBL" id="KAH7244031.1"/>
    </source>
</evidence>
<dbReference type="OrthoDB" id="9985428at2759"/>
<keyword evidence="4" id="KW-1185">Reference proteome</keyword>
<gene>
    <name evidence="3" type="ORF">BKA55DRAFT_572872</name>
</gene>
<organism evidence="3 4">
    <name type="scientific">Fusarium redolens</name>
    <dbReference type="NCBI Taxonomy" id="48865"/>
    <lineage>
        <taxon>Eukaryota</taxon>
        <taxon>Fungi</taxon>
        <taxon>Dikarya</taxon>
        <taxon>Ascomycota</taxon>
        <taxon>Pezizomycotina</taxon>
        <taxon>Sordariomycetes</taxon>
        <taxon>Hypocreomycetidae</taxon>
        <taxon>Hypocreales</taxon>
        <taxon>Nectriaceae</taxon>
        <taxon>Fusarium</taxon>
        <taxon>Fusarium redolens species complex</taxon>
    </lineage>
</organism>
<dbReference type="PANTHER" id="PTHR35596:SF1">
    <property type="entry name" value="MICROBIAL-TYPE PARG CATALYTIC DOMAIN-CONTAINING PROTEIN"/>
    <property type="match status" value="1"/>
</dbReference>
<accession>A0A9P9K4L4</accession>
<evidence type="ECO:0000313" key="4">
    <source>
        <dbReference type="Proteomes" id="UP000720189"/>
    </source>
</evidence>
<dbReference type="EMBL" id="JAGMUX010000011">
    <property type="protein sequence ID" value="KAH7244031.1"/>
    <property type="molecule type" value="Genomic_DNA"/>
</dbReference>
<feature type="compositionally biased region" description="Low complexity" evidence="1">
    <location>
        <begin position="59"/>
        <end position="70"/>
    </location>
</feature>
<dbReference type="PANTHER" id="PTHR35596">
    <property type="entry name" value="DUF2263 DOMAIN-CONTAINING PROTEIN"/>
    <property type="match status" value="1"/>
</dbReference>
<dbReference type="Proteomes" id="UP000720189">
    <property type="component" value="Unassembled WGS sequence"/>
</dbReference>
<sequence>MDSAIVFKLTSCKKTNSEQPFLAPGSDYLETIFPFFSFQKSPHRMSSNRGQQTLDSWISSRPSRPVASSSQAFSSRGTSSNQHPYSSRSRRDDPYRRGVALAAIAKETRTVLPGILSQLPNVDASRSEKLEIHQLPPLTAAECPRRTPSGKATIRISNDDSFNAAIHLADLKGSASGRVAVLNMASHVSPGGGWLKGARAQEEALCYRSSLYLSLHRRYYPWRQRMGVYTPDVVIIRSDQETGHQLLMPTIQAQNLPVVSVLSIAALRTPPVRTITLNTPKGPVASTTYAHPADRDLTKLKMRLCLRMAARRNHGLLVLGALGCGAFRNPPKEVARCWLEVLKEPEFQGGWWEEIWFAVYDRRGEGNLEIFEEVLGGVEV</sequence>
<feature type="compositionally biased region" description="Polar residues" evidence="1">
    <location>
        <begin position="43"/>
        <end position="58"/>
    </location>
</feature>
<evidence type="ECO:0000259" key="2">
    <source>
        <dbReference type="Pfam" id="PF10021"/>
    </source>
</evidence>
<dbReference type="GeneID" id="70223122"/>
<feature type="compositionally biased region" description="Polar residues" evidence="1">
    <location>
        <begin position="71"/>
        <end position="83"/>
    </location>
</feature>
<comment type="caution">
    <text evidence="3">The sequence shown here is derived from an EMBL/GenBank/DDBJ whole genome shotgun (WGS) entry which is preliminary data.</text>
</comment>
<dbReference type="InterPro" id="IPR019261">
    <property type="entry name" value="PARG_cat_microbial"/>
</dbReference>
<name>A0A9P9K4L4_FUSRE</name>
<reference evidence="3" key="1">
    <citation type="journal article" date="2021" name="Nat. Commun.">
        <title>Genetic determinants of endophytism in the Arabidopsis root mycobiome.</title>
        <authorList>
            <person name="Mesny F."/>
            <person name="Miyauchi S."/>
            <person name="Thiergart T."/>
            <person name="Pickel B."/>
            <person name="Atanasova L."/>
            <person name="Karlsson M."/>
            <person name="Huettel B."/>
            <person name="Barry K.W."/>
            <person name="Haridas S."/>
            <person name="Chen C."/>
            <person name="Bauer D."/>
            <person name="Andreopoulos W."/>
            <person name="Pangilinan J."/>
            <person name="LaButti K."/>
            <person name="Riley R."/>
            <person name="Lipzen A."/>
            <person name="Clum A."/>
            <person name="Drula E."/>
            <person name="Henrissat B."/>
            <person name="Kohler A."/>
            <person name="Grigoriev I.V."/>
            <person name="Martin F.M."/>
            <person name="Hacquard S."/>
        </authorList>
    </citation>
    <scope>NUCLEOTIDE SEQUENCE</scope>
    <source>
        <strain evidence="3">MPI-CAGE-AT-0023</strain>
    </source>
</reference>
<protein>
    <recommendedName>
        <fullName evidence="2">Microbial-type PARG catalytic domain-containing protein</fullName>
    </recommendedName>
</protein>
<dbReference type="Pfam" id="PF10021">
    <property type="entry name" value="PARG_cat_microb"/>
    <property type="match status" value="1"/>
</dbReference>
<dbReference type="SUPFAM" id="SSF52949">
    <property type="entry name" value="Macro domain-like"/>
    <property type="match status" value="1"/>
</dbReference>
<feature type="domain" description="Microbial-type PARG catalytic" evidence="2">
    <location>
        <begin position="141"/>
        <end position="237"/>
    </location>
</feature>
<evidence type="ECO:0000256" key="1">
    <source>
        <dbReference type="SAM" id="MobiDB-lite"/>
    </source>
</evidence>
<dbReference type="AlphaFoldDB" id="A0A9P9K4L4"/>
<proteinExistence type="predicted"/>
<dbReference type="Gene3D" id="3.40.220.10">
    <property type="entry name" value="Leucine Aminopeptidase, subunit E, domain 1"/>
    <property type="match status" value="1"/>
</dbReference>